<gene>
    <name evidence="1" type="ORF">DSM3645_19888</name>
</gene>
<dbReference type="AlphaFoldDB" id="A3ZTM6"/>
<dbReference type="Proteomes" id="UP000004358">
    <property type="component" value="Unassembled WGS sequence"/>
</dbReference>
<accession>A3ZTM6</accession>
<dbReference type="HOGENOM" id="CLU_3005003_0_0_0"/>
<sequence length="56" mass="6200">MRTFFVIVLDVLTNGGTEKGTVFFGIYPIPIALNVPGMKTMTPVLSRPLCFFQSSF</sequence>
<reference evidence="1 2" key="1">
    <citation type="submission" date="2006-02" db="EMBL/GenBank/DDBJ databases">
        <authorList>
            <person name="Amann R."/>
            <person name="Ferriera S."/>
            <person name="Johnson J."/>
            <person name="Kravitz S."/>
            <person name="Halpern A."/>
            <person name="Remington K."/>
            <person name="Beeson K."/>
            <person name="Tran B."/>
            <person name="Rogers Y.-H."/>
            <person name="Friedman R."/>
            <person name="Venter J.C."/>
        </authorList>
    </citation>
    <scope>NUCLEOTIDE SEQUENCE [LARGE SCALE GENOMIC DNA]</scope>
    <source>
        <strain evidence="1 2">DSM 3645</strain>
    </source>
</reference>
<dbReference type="EMBL" id="AANZ01000010">
    <property type="protein sequence ID" value="EAQ80292.1"/>
    <property type="molecule type" value="Genomic_DNA"/>
</dbReference>
<comment type="caution">
    <text evidence="1">The sequence shown here is derived from an EMBL/GenBank/DDBJ whole genome shotgun (WGS) entry which is preliminary data.</text>
</comment>
<organism evidence="1 2">
    <name type="scientific">Blastopirellula marina DSM 3645</name>
    <dbReference type="NCBI Taxonomy" id="314230"/>
    <lineage>
        <taxon>Bacteria</taxon>
        <taxon>Pseudomonadati</taxon>
        <taxon>Planctomycetota</taxon>
        <taxon>Planctomycetia</taxon>
        <taxon>Pirellulales</taxon>
        <taxon>Pirellulaceae</taxon>
        <taxon>Blastopirellula</taxon>
    </lineage>
</organism>
<proteinExistence type="predicted"/>
<name>A3ZTM6_9BACT</name>
<evidence type="ECO:0000313" key="1">
    <source>
        <dbReference type="EMBL" id="EAQ80292.1"/>
    </source>
</evidence>
<protein>
    <submittedName>
        <fullName evidence="1">Uncharacterized protein</fullName>
    </submittedName>
</protein>
<evidence type="ECO:0000313" key="2">
    <source>
        <dbReference type="Proteomes" id="UP000004358"/>
    </source>
</evidence>